<proteinExistence type="predicted"/>
<sequence length="250" mass="25985">MPTTPHKLSATVTGVRCADSLSHISRMIASMLLALAVAATAGSCTGHEAPPTATHEVQSTAPPAVTASAPTTTSHVQIGTFPQVTIALATGIQCAVNERVAVCTGTRPFTAKRSGEAAMQTQLAVLGTYSPTAVLAGDPVDMKGIRPGDIIENWSSGTSRLLVAVAPARLQPDFDLKVVNDSGRIETIKGSIGALRLPVGHPVSDLATINDPNDVLRGWKFTASEAGAVVISSATRWRTDDQTLTISLQR</sequence>
<dbReference type="EMBL" id="AP018165">
    <property type="protein sequence ID" value="BAX96581.1"/>
    <property type="molecule type" value="Genomic_DNA"/>
</dbReference>
<dbReference type="AlphaFoldDB" id="A0A1Z4EUE7"/>
<protein>
    <submittedName>
        <fullName evidence="1">Uncharacterized protein</fullName>
    </submittedName>
</protein>
<evidence type="ECO:0000313" key="2">
    <source>
        <dbReference type="Proteomes" id="UP000217954"/>
    </source>
</evidence>
<evidence type="ECO:0000313" key="1">
    <source>
        <dbReference type="EMBL" id="BAX96581.1"/>
    </source>
</evidence>
<accession>A0A1Z4EUE7</accession>
<dbReference type="Proteomes" id="UP000217954">
    <property type="component" value="Chromosome"/>
</dbReference>
<name>A0A1Z4EUE7_9MYCO</name>
<organism evidence="1 2">
    <name type="scientific">[Mycobacterium] stephanolepidis</name>
    <dbReference type="NCBI Taxonomy" id="1520670"/>
    <lineage>
        <taxon>Bacteria</taxon>
        <taxon>Bacillati</taxon>
        <taxon>Actinomycetota</taxon>
        <taxon>Actinomycetes</taxon>
        <taxon>Mycobacteriales</taxon>
        <taxon>Mycobacteriaceae</taxon>
        <taxon>Mycobacteroides</taxon>
    </lineage>
</organism>
<gene>
    <name evidence="1" type="ORF">MSTE_01252</name>
</gene>
<reference evidence="1 2" key="2">
    <citation type="journal article" date="2017" name="Int. J. Syst. Evol. Microbiol.">
        <title>Mycobacterium stephanolepidis sp. nov., a rapidly growing species related to Mycobacterium chelonae, isolated from marine teleost fish, Stephanolepis cirrhifer.</title>
        <authorList>
            <person name="Fukano H."/>
            <person name="Wada S."/>
            <person name="Kurata O."/>
            <person name="Katayama K."/>
            <person name="Fujiwara N."/>
            <person name="Hoshino Y."/>
        </authorList>
    </citation>
    <scope>NUCLEOTIDE SEQUENCE [LARGE SCALE GENOMIC DNA]</scope>
    <source>
        <strain evidence="1 2">NJB0901</strain>
    </source>
</reference>
<reference evidence="2" key="1">
    <citation type="journal article" date="2017" name="Genome Announc.">
        <title>Complete Genome Sequence of Mycobacterium stephanolepidis.</title>
        <authorList>
            <person name="Fukano H."/>
            <person name="Yoshida M."/>
            <person name="Katayama Y."/>
            <person name="Omatsu T."/>
            <person name="Mizutani T."/>
            <person name="Kurata O."/>
            <person name="Wada S."/>
            <person name="Hoshino Y."/>
        </authorList>
    </citation>
    <scope>NUCLEOTIDE SEQUENCE [LARGE SCALE GENOMIC DNA]</scope>
    <source>
        <strain evidence="2">NJB0901</strain>
    </source>
</reference>
<dbReference type="KEGG" id="mste:MSTE_01252"/>
<keyword evidence="2" id="KW-1185">Reference proteome</keyword>